<dbReference type="Proteomes" id="UP000681720">
    <property type="component" value="Unassembled WGS sequence"/>
</dbReference>
<dbReference type="EMBL" id="CAJOBH010084757">
    <property type="protein sequence ID" value="CAF4534290.1"/>
    <property type="molecule type" value="Genomic_DNA"/>
</dbReference>
<protein>
    <submittedName>
        <fullName evidence="2">Uncharacterized protein</fullName>
    </submittedName>
</protein>
<sequence>MVIFLFPLYRFVLSSKVPNDEDDNENGDIVFMPIKSNDDDEP</sequence>
<evidence type="ECO:0000313" key="3">
    <source>
        <dbReference type="EMBL" id="CAF4534290.1"/>
    </source>
</evidence>
<comment type="caution">
    <text evidence="2">The sequence shown here is derived from an EMBL/GenBank/DDBJ whole genome shotgun (WGS) entry which is preliminary data.</text>
</comment>
<accession>A0A8S2W1K0</accession>
<dbReference type="AlphaFoldDB" id="A0A8S2W1K0"/>
<dbReference type="EMBL" id="CAJOBJ010132281">
    <property type="protein sequence ID" value="CAF4727132.1"/>
    <property type="molecule type" value="Genomic_DNA"/>
</dbReference>
<evidence type="ECO:0000313" key="5">
    <source>
        <dbReference type="Proteomes" id="UP000681967"/>
    </source>
</evidence>
<gene>
    <name evidence="2" type="ORF">BYL167_LOCUS32397</name>
    <name evidence="3" type="ORF">BYL167_LOCUS37432</name>
    <name evidence="4" type="ORF">GIL414_LOCUS44109</name>
</gene>
<name>A0A8S2W1K0_9BILA</name>
<reference evidence="2" key="1">
    <citation type="submission" date="2021-02" db="EMBL/GenBank/DDBJ databases">
        <authorList>
            <person name="Nowell W R."/>
        </authorList>
    </citation>
    <scope>NUCLEOTIDE SEQUENCE</scope>
</reference>
<feature type="non-terminal residue" evidence="2">
    <location>
        <position position="42"/>
    </location>
</feature>
<dbReference type="Proteomes" id="UP000681967">
    <property type="component" value="Unassembled WGS sequence"/>
</dbReference>
<evidence type="ECO:0000256" key="1">
    <source>
        <dbReference type="SAM" id="MobiDB-lite"/>
    </source>
</evidence>
<evidence type="ECO:0000313" key="4">
    <source>
        <dbReference type="EMBL" id="CAF4727132.1"/>
    </source>
</evidence>
<dbReference type="EMBL" id="CAJOBH010059908">
    <property type="protein sequence ID" value="CAF4419635.1"/>
    <property type="molecule type" value="Genomic_DNA"/>
</dbReference>
<proteinExistence type="predicted"/>
<organism evidence="2 5">
    <name type="scientific">Rotaria magnacalcarata</name>
    <dbReference type="NCBI Taxonomy" id="392030"/>
    <lineage>
        <taxon>Eukaryota</taxon>
        <taxon>Metazoa</taxon>
        <taxon>Spiralia</taxon>
        <taxon>Gnathifera</taxon>
        <taxon>Rotifera</taxon>
        <taxon>Eurotatoria</taxon>
        <taxon>Bdelloidea</taxon>
        <taxon>Philodinida</taxon>
        <taxon>Philodinidae</taxon>
        <taxon>Rotaria</taxon>
    </lineage>
</organism>
<feature type="region of interest" description="Disordered" evidence="1">
    <location>
        <begin position="20"/>
        <end position="42"/>
    </location>
</feature>
<evidence type="ECO:0000313" key="2">
    <source>
        <dbReference type="EMBL" id="CAF4419635.1"/>
    </source>
</evidence>